<keyword evidence="9" id="KW-1185">Reference proteome</keyword>
<feature type="domain" description="RDD" evidence="7">
    <location>
        <begin position="17"/>
        <end position="148"/>
    </location>
</feature>
<comment type="subcellular location">
    <subcellularLocation>
        <location evidence="1">Cell membrane</location>
        <topology evidence="1">Multi-pass membrane protein</topology>
    </subcellularLocation>
</comment>
<keyword evidence="4 6" id="KW-1133">Transmembrane helix</keyword>
<dbReference type="STRING" id="1842532.A7E78_13790"/>
<feature type="transmembrane region" description="Helical" evidence="6">
    <location>
        <begin position="20"/>
        <end position="48"/>
    </location>
</feature>
<protein>
    <recommendedName>
        <fullName evidence="7">RDD domain-containing protein</fullName>
    </recommendedName>
</protein>
<dbReference type="PANTHER" id="PTHR36115">
    <property type="entry name" value="PROLINE-RICH ANTIGEN HOMOLOG-RELATED"/>
    <property type="match status" value="1"/>
</dbReference>
<dbReference type="InterPro" id="IPR010432">
    <property type="entry name" value="RDD"/>
</dbReference>
<dbReference type="InterPro" id="IPR051791">
    <property type="entry name" value="Pra-immunoreactive"/>
</dbReference>
<evidence type="ECO:0000313" key="9">
    <source>
        <dbReference type="Proteomes" id="UP000182517"/>
    </source>
</evidence>
<evidence type="ECO:0000256" key="1">
    <source>
        <dbReference type="ARBA" id="ARBA00004651"/>
    </source>
</evidence>
<dbReference type="Pfam" id="PF06271">
    <property type="entry name" value="RDD"/>
    <property type="match status" value="1"/>
</dbReference>
<dbReference type="Proteomes" id="UP000182517">
    <property type="component" value="Chromosome"/>
</dbReference>
<proteinExistence type="predicted"/>
<dbReference type="GO" id="GO:0005886">
    <property type="term" value="C:plasma membrane"/>
    <property type="evidence" value="ECO:0007669"/>
    <property type="project" value="UniProtKB-SubCell"/>
</dbReference>
<evidence type="ECO:0000259" key="7">
    <source>
        <dbReference type="Pfam" id="PF06271"/>
    </source>
</evidence>
<dbReference type="KEGG" id="pef:A7E78_13790"/>
<evidence type="ECO:0000313" key="8">
    <source>
        <dbReference type="EMBL" id="APG29155.1"/>
    </source>
</evidence>
<organism evidence="8 9">
    <name type="scientific">Syntrophotalea acetylenivorans</name>
    <dbReference type="NCBI Taxonomy" id="1842532"/>
    <lineage>
        <taxon>Bacteria</taxon>
        <taxon>Pseudomonadati</taxon>
        <taxon>Thermodesulfobacteriota</taxon>
        <taxon>Desulfuromonadia</taxon>
        <taxon>Desulfuromonadales</taxon>
        <taxon>Syntrophotaleaceae</taxon>
        <taxon>Syntrophotalea</taxon>
    </lineage>
</organism>
<evidence type="ECO:0000256" key="2">
    <source>
        <dbReference type="ARBA" id="ARBA00022475"/>
    </source>
</evidence>
<dbReference type="AlphaFoldDB" id="A0A1L3GTD6"/>
<feature type="transmembrane region" description="Helical" evidence="6">
    <location>
        <begin position="60"/>
        <end position="80"/>
    </location>
</feature>
<evidence type="ECO:0000256" key="3">
    <source>
        <dbReference type="ARBA" id="ARBA00022692"/>
    </source>
</evidence>
<evidence type="ECO:0000256" key="4">
    <source>
        <dbReference type="ARBA" id="ARBA00022989"/>
    </source>
</evidence>
<sequence length="154" mass="16214">MTLVAHALPDGAKVQEYAGFWLRVVASLLDSVVVFILQLVCGGILIASGGLLGGLDSADGTVAMVTWLFTTVLGLAYYVIFTGSCGQTLGKMALRIKVIRKDGGDLGYGGATLRETIGKFVSGIILGIGYLMVAFDERKQGLHDKIAGSYVVKL</sequence>
<keyword evidence="5 6" id="KW-0472">Membrane</keyword>
<keyword evidence="3 6" id="KW-0812">Transmembrane</keyword>
<name>A0A1L3GTD6_9BACT</name>
<dbReference type="EMBL" id="CP015519">
    <property type="protein sequence ID" value="APG29155.1"/>
    <property type="molecule type" value="Genomic_DNA"/>
</dbReference>
<accession>A0A1L3GTD6</accession>
<evidence type="ECO:0000256" key="6">
    <source>
        <dbReference type="SAM" id="Phobius"/>
    </source>
</evidence>
<feature type="transmembrane region" description="Helical" evidence="6">
    <location>
        <begin position="117"/>
        <end position="135"/>
    </location>
</feature>
<dbReference type="PANTHER" id="PTHR36115:SF4">
    <property type="entry name" value="MEMBRANE PROTEIN"/>
    <property type="match status" value="1"/>
</dbReference>
<keyword evidence="2" id="KW-1003">Cell membrane</keyword>
<reference evidence="8 9" key="1">
    <citation type="journal article" date="2017" name="Genome Announc.">
        <title>Complete Genome Sequences of Two Acetylene-Fermenting Pelobacter acetylenicus Strains.</title>
        <authorList>
            <person name="Sutton J.M."/>
            <person name="Baesman S.M."/>
            <person name="Fierst J.L."/>
            <person name="Poret-Peterson A.T."/>
            <person name="Oremland R.S."/>
            <person name="Dunlap D.S."/>
            <person name="Akob D.M."/>
        </authorList>
    </citation>
    <scope>NUCLEOTIDE SEQUENCE [LARGE SCALE GENOMIC DNA]</scope>
    <source>
        <strain evidence="8 9">SFB93</strain>
    </source>
</reference>
<gene>
    <name evidence="8" type="ORF">A7E78_13790</name>
</gene>
<evidence type="ECO:0000256" key="5">
    <source>
        <dbReference type="ARBA" id="ARBA00023136"/>
    </source>
</evidence>